<dbReference type="SUPFAM" id="SSF51556">
    <property type="entry name" value="Metallo-dependent hydrolases"/>
    <property type="match status" value="1"/>
</dbReference>
<dbReference type="Gene3D" id="3.20.20.140">
    <property type="entry name" value="Metal-dependent hydrolases"/>
    <property type="match status" value="1"/>
</dbReference>
<dbReference type="EMBL" id="CP121689">
    <property type="protein sequence ID" value="WZL76124.1"/>
    <property type="molecule type" value="Genomic_DNA"/>
</dbReference>
<evidence type="ECO:0000256" key="4">
    <source>
        <dbReference type="ARBA" id="ARBA00012546"/>
    </source>
</evidence>
<comment type="pathway">
    <text evidence="2">Carbohydrate metabolism; pentose and glucuronate interconversion.</text>
</comment>
<reference evidence="7 8" key="1">
    <citation type="submission" date="2023-03" db="EMBL/GenBank/DDBJ databases">
        <title>Novel Species.</title>
        <authorList>
            <person name="Ma S."/>
        </authorList>
    </citation>
    <scope>NUCLEOTIDE SEQUENCE [LARGE SCALE GENOMIC DNA]</scope>
    <source>
        <strain evidence="7 8">B11</strain>
    </source>
</reference>
<sequence length="485" mass="56259">MSKNSFLGPEWLLNTKEAVQLYQEVVLPLRKEHGILDLHTHLSLQQILENQSLVNIWKAEVYDERYGNRDHYLLQLAAKFPPFSYTLAFDPQIPEEVKWSILGKVFPFLEGNHVHQWLHLDLKRIFGIEELLGPDTANKIWNETLKALQKEEFLPLSLLRRINARIICTTDDPCQNLEEHKKAKEIIEDIVFLPTFRPDPYCNIFEANWRENVERICALTGEDVTLKGLVEALRKRHTYFAEMGARASDHGLLEPWGFDVSTARAEEIFTRAYEKREKFPVRSSEVRDFVSYMMHRFCEMNAEYGMTTQIHFGALRDTNTYLYRNWGKDMGGDGTLDDVRVMENLLPLLNKFFSGENSKSYLVLYTMNQNLLPVLIALSRTFPNVQIGFPWWFNDAPSFIEEHLIKVAHASCLSFSGGPVADSRKILSEGSRFEVFDRMICRVLGKLLSEGQISKQGAQLIIKAILYDTQKRVFNLHEYFPTEQP</sequence>
<name>A0ABZ2YAU5_9BACT</name>
<evidence type="ECO:0000256" key="3">
    <source>
        <dbReference type="ARBA" id="ARBA00008397"/>
    </source>
</evidence>
<dbReference type="PANTHER" id="PTHR30068:SF4">
    <property type="entry name" value="URONATE ISOMERASE"/>
    <property type="match status" value="1"/>
</dbReference>
<dbReference type="GO" id="GO:0008880">
    <property type="term" value="F:glucuronate isomerase activity"/>
    <property type="evidence" value="ECO:0007669"/>
    <property type="project" value="UniProtKB-EC"/>
</dbReference>
<dbReference type="PANTHER" id="PTHR30068">
    <property type="entry name" value="URONATE ISOMERASE"/>
    <property type="match status" value="1"/>
</dbReference>
<keyword evidence="6 7" id="KW-0413">Isomerase</keyword>
<keyword evidence="8" id="KW-1185">Reference proteome</keyword>
<organism evidence="7 8">
    <name type="scientific">Thermatribacter velox</name>
    <dbReference type="NCBI Taxonomy" id="3039681"/>
    <lineage>
        <taxon>Bacteria</taxon>
        <taxon>Pseudomonadati</taxon>
        <taxon>Atribacterota</taxon>
        <taxon>Atribacteria</taxon>
        <taxon>Atribacterales</taxon>
        <taxon>Thermatribacteraceae</taxon>
        <taxon>Thermatribacter</taxon>
    </lineage>
</organism>
<comment type="similarity">
    <text evidence="3">Belongs to the metallo-dependent hydrolases superfamily. Uronate isomerase family.</text>
</comment>
<dbReference type="EC" id="5.3.1.12" evidence="4"/>
<accession>A0ABZ2YAU5</accession>
<evidence type="ECO:0000256" key="5">
    <source>
        <dbReference type="ARBA" id="ARBA00020555"/>
    </source>
</evidence>
<dbReference type="Pfam" id="PF02614">
    <property type="entry name" value="UxaC"/>
    <property type="match status" value="1"/>
</dbReference>
<dbReference type="Proteomes" id="UP001461341">
    <property type="component" value="Chromosome"/>
</dbReference>
<evidence type="ECO:0000313" key="7">
    <source>
        <dbReference type="EMBL" id="WZL76124.1"/>
    </source>
</evidence>
<evidence type="ECO:0000256" key="6">
    <source>
        <dbReference type="ARBA" id="ARBA00023235"/>
    </source>
</evidence>
<dbReference type="InterPro" id="IPR003766">
    <property type="entry name" value="Uronate_isomerase"/>
</dbReference>
<gene>
    <name evidence="7" type="ORF">QBE54_11215</name>
</gene>
<dbReference type="InterPro" id="IPR032466">
    <property type="entry name" value="Metal_Hydrolase"/>
</dbReference>
<evidence type="ECO:0000256" key="2">
    <source>
        <dbReference type="ARBA" id="ARBA00004892"/>
    </source>
</evidence>
<evidence type="ECO:0000256" key="1">
    <source>
        <dbReference type="ARBA" id="ARBA00001165"/>
    </source>
</evidence>
<dbReference type="RefSeq" id="WP_369018282.1">
    <property type="nucleotide sequence ID" value="NZ_CP121689.1"/>
</dbReference>
<protein>
    <recommendedName>
        <fullName evidence="5">Uronate isomerase</fullName>
        <ecNumber evidence="4">5.3.1.12</ecNumber>
    </recommendedName>
</protein>
<dbReference type="Gene3D" id="1.10.2020.10">
    <property type="entry name" value="uronate isomerase, domain 2, chain A"/>
    <property type="match status" value="1"/>
</dbReference>
<comment type="catalytic activity">
    <reaction evidence="1">
        <text>D-glucuronate = D-fructuronate</text>
        <dbReference type="Rhea" id="RHEA:13049"/>
        <dbReference type="ChEBI" id="CHEBI:58720"/>
        <dbReference type="ChEBI" id="CHEBI:59863"/>
        <dbReference type="EC" id="5.3.1.12"/>
    </reaction>
</comment>
<evidence type="ECO:0000313" key="8">
    <source>
        <dbReference type="Proteomes" id="UP001461341"/>
    </source>
</evidence>
<proteinExistence type="inferred from homology"/>